<comment type="caution">
    <text evidence="1">The sequence shown here is derived from an EMBL/GenBank/DDBJ whole genome shotgun (WGS) entry which is preliminary data.</text>
</comment>
<dbReference type="EMBL" id="BMMP01000026">
    <property type="protein sequence ID" value="GGO57851.1"/>
    <property type="molecule type" value="Genomic_DNA"/>
</dbReference>
<sequence>MTGAMGVAGAKAEPLPRLVIDDSARDTTSKIWYALPSGFMAVPLERLSPSTGSEPEQQLEKVETLVLDAAPAEVREHYLGALRDVRAMAEYMQREEIIDCCMGMHLADDGSSAASVFTVTLQQIDWSPPKVTVLRAVASRESAANIGLLTLPGDNPASVADTLVREFSVPGQRPQDLYQCTVYVPDPSGLQLAILTLSTTAVSVRPHYRQMMEGVAYTVSFVDPMPEIERAARGGFSRVKDDIASDFG</sequence>
<keyword evidence="2" id="KW-1185">Reference proteome</keyword>
<gene>
    <name evidence="1" type="ORF">GCM10012287_54690</name>
</gene>
<organism evidence="1 2">
    <name type="scientific">Streptomyces daqingensis</name>
    <dbReference type="NCBI Taxonomy" id="1472640"/>
    <lineage>
        <taxon>Bacteria</taxon>
        <taxon>Bacillati</taxon>
        <taxon>Actinomycetota</taxon>
        <taxon>Actinomycetes</taxon>
        <taxon>Kitasatosporales</taxon>
        <taxon>Streptomycetaceae</taxon>
        <taxon>Streptomyces</taxon>
    </lineage>
</organism>
<name>A0ABQ2MSA0_9ACTN</name>
<dbReference type="Proteomes" id="UP000631535">
    <property type="component" value="Unassembled WGS sequence"/>
</dbReference>
<protein>
    <submittedName>
        <fullName evidence="1">Uncharacterized protein</fullName>
    </submittedName>
</protein>
<accession>A0ABQ2MSA0</accession>
<evidence type="ECO:0000313" key="1">
    <source>
        <dbReference type="EMBL" id="GGO57851.1"/>
    </source>
</evidence>
<evidence type="ECO:0000313" key="2">
    <source>
        <dbReference type="Proteomes" id="UP000631535"/>
    </source>
</evidence>
<reference evidence="2" key="1">
    <citation type="journal article" date="2019" name="Int. J. Syst. Evol. Microbiol.">
        <title>The Global Catalogue of Microorganisms (GCM) 10K type strain sequencing project: providing services to taxonomists for standard genome sequencing and annotation.</title>
        <authorList>
            <consortium name="The Broad Institute Genomics Platform"/>
            <consortium name="The Broad Institute Genome Sequencing Center for Infectious Disease"/>
            <person name="Wu L."/>
            <person name="Ma J."/>
        </authorList>
    </citation>
    <scope>NUCLEOTIDE SEQUENCE [LARGE SCALE GENOMIC DNA]</scope>
    <source>
        <strain evidence="2">CGMCC 4.7178</strain>
    </source>
</reference>
<proteinExistence type="predicted"/>